<keyword evidence="3" id="KW-1185">Reference proteome</keyword>
<evidence type="ECO:0000313" key="2">
    <source>
        <dbReference type="EMBL" id="KAL2630824.1"/>
    </source>
</evidence>
<dbReference type="Proteomes" id="UP001605036">
    <property type="component" value="Unassembled WGS sequence"/>
</dbReference>
<dbReference type="AlphaFoldDB" id="A0ABD1YK78"/>
<dbReference type="EMBL" id="JBHFFA010000004">
    <property type="protein sequence ID" value="KAL2630824.1"/>
    <property type="molecule type" value="Genomic_DNA"/>
</dbReference>
<protein>
    <recommendedName>
        <fullName evidence="1">Replitron HUH endonuclease domain-containing protein</fullName>
    </recommendedName>
</protein>
<name>A0ABD1YK78_9MARC</name>
<sequence length="206" mass="23268">MKAAKKRRRVPEKSFDINLTIGIPDKSVDDNVFNLLVKWLEYRAEMAVLALERGDAFFQLHVQGMLKVKTNSTKILKREIKEVIGWESNGPIGGSICLKSLHFVEVPDVETIFFGVETPTRYFEIQEGKTTAQDEDARQDCQSGLADDEEASTILIVELDKALDIGADVDRLHEVLLEAGFAVGMKTAVKEENPMDHIPVYFRLWD</sequence>
<accession>A0ABD1YK78</accession>
<comment type="caution">
    <text evidence="2">The sequence shown here is derived from an EMBL/GenBank/DDBJ whole genome shotgun (WGS) entry which is preliminary data.</text>
</comment>
<dbReference type="Pfam" id="PF21859">
    <property type="entry name" value="Replitron_HUH"/>
    <property type="match status" value="1"/>
</dbReference>
<evidence type="ECO:0000313" key="3">
    <source>
        <dbReference type="Proteomes" id="UP001605036"/>
    </source>
</evidence>
<evidence type="ECO:0000259" key="1">
    <source>
        <dbReference type="Pfam" id="PF21859"/>
    </source>
</evidence>
<organism evidence="2 3">
    <name type="scientific">Riccia fluitans</name>
    <dbReference type="NCBI Taxonomy" id="41844"/>
    <lineage>
        <taxon>Eukaryota</taxon>
        <taxon>Viridiplantae</taxon>
        <taxon>Streptophyta</taxon>
        <taxon>Embryophyta</taxon>
        <taxon>Marchantiophyta</taxon>
        <taxon>Marchantiopsida</taxon>
        <taxon>Marchantiidae</taxon>
        <taxon>Marchantiales</taxon>
        <taxon>Ricciaceae</taxon>
        <taxon>Riccia</taxon>
    </lineage>
</organism>
<gene>
    <name evidence="2" type="ORF">R1flu_015510</name>
</gene>
<feature type="domain" description="Replitron HUH endonuclease" evidence="1">
    <location>
        <begin position="19"/>
        <end position="88"/>
    </location>
</feature>
<reference evidence="2 3" key="1">
    <citation type="submission" date="2024-09" db="EMBL/GenBank/DDBJ databases">
        <title>Chromosome-scale assembly of Riccia fluitans.</title>
        <authorList>
            <person name="Paukszto L."/>
            <person name="Sawicki J."/>
            <person name="Karawczyk K."/>
            <person name="Piernik-Szablinska J."/>
            <person name="Szczecinska M."/>
            <person name="Mazdziarz M."/>
        </authorList>
    </citation>
    <scope>NUCLEOTIDE SEQUENCE [LARGE SCALE GENOMIC DNA]</scope>
    <source>
        <strain evidence="2">Rf_01</strain>
        <tissue evidence="2">Aerial parts of the thallus</tissue>
    </source>
</reference>
<dbReference type="InterPro" id="IPR054424">
    <property type="entry name" value="Replitron_HUH"/>
</dbReference>
<proteinExistence type="predicted"/>